<dbReference type="SUPFAM" id="SSF54665">
    <property type="entry name" value="CO dehydrogenase molybdoprotein N-domain-like"/>
    <property type="match status" value="1"/>
</dbReference>
<dbReference type="Gene3D" id="3.30.365.10">
    <property type="entry name" value="Aldehyde oxidase/xanthine dehydrogenase, molybdopterin binding domain"/>
    <property type="match status" value="4"/>
</dbReference>
<feature type="region of interest" description="Disordered" evidence="3">
    <location>
        <begin position="1"/>
        <end position="43"/>
    </location>
</feature>
<organism evidence="5 6">
    <name type="scientific">Streptomyces marincola</name>
    <dbReference type="NCBI Taxonomy" id="2878388"/>
    <lineage>
        <taxon>Bacteria</taxon>
        <taxon>Bacillati</taxon>
        <taxon>Actinomycetota</taxon>
        <taxon>Actinomycetes</taxon>
        <taxon>Kitasatosporales</taxon>
        <taxon>Streptomycetaceae</taxon>
        <taxon>Streptomyces</taxon>
    </lineage>
</organism>
<dbReference type="Pfam" id="PF20256">
    <property type="entry name" value="MoCoBD_2"/>
    <property type="match status" value="1"/>
</dbReference>
<proteinExistence type="predicted"/>
<dbReference type="InterPro" id="IPR046867">
    <property type="entry name" value="AldOxase/xan_DH_MoCoBD2"/>
</dbReference>
<keyword evidence="2" id="KW-0560">Oxidoreductase</keyword>
<dbReference type="InterPro" id="IPR037165">
    <property type="entry name" value="AldOxase/xan_DH_Mopterin-bd_sf"/>
</dbReference>
<dbReference type="AlphaFoldDB" id="A0A1W7D173"/>
<dbReference type="Proteomes" id="UP000194218">
    <property type="component" value="Chromosome"/>
</dbReference>
<feature type="domain" description="Aldehyde oxidase/xanthine dehydrogenase a/b hammerhead" evidence="4">
    <location>
        <begin position="46"/>
        <end position="159"/>
    </location>
</feature>
<dbReference type="SUPFAM" id="SSF56003">
    <property type="entry name" value="Molybdenum cofactor-binding domain"/>
    <property type="match status" value="1"/>
</dbReference>
<dbReference type="PANTHER" id="PTHR11908">
    <property type="entry name" value="XANTHINE DEHYDROGENASE"/>
    <property type="match status" value="1"/>
</dbReference>
<reference evidence="5 6" key="1">
    <citation type="submission" date="2017-05" db="EMBL/GenBank/DDBJ databases">
        <title>Complete genome sequence of Streptomyces sp. SCSIO 03032 revealed the diverse biosynthetic pathways for its bioactive secondary metabolites.</title>
        <authorList>
            <person name="Ma L."/>
            <person name="Zhu Y."/>
            <person name="Zhang W."/>
            <person name="Zhang G."/>
            <person name="Tian X."/>
            <person name="Zhang S."/>
            <person name="Zhang C."/>
        </authorList>
    </citation>
    <scope>NUCLEOTIDE SEQUENCE [LARGE SCALE GENOMIC DNA]</scope>
    <source>
        <strain evidence="5 6">SCSIO 03032</strain>
    </source>
</reference>
<dbReference type="PANTHER" id="PTHR11908:SF132">
    <property type="entry name" value="ALDEHYDE OXIDASE 1-RELATED"/>
    <property type="match status" value="1"/>
</dbReference>
<dbReference type="InterPro" id="IPR036856">
    <property type="entry name" value="Ald_Oxase/Xan_DH_a/b_sf"/>
</dbReference>
<keyword evidence="1" id="KW-0500">Molybdenum</keyword>
<dbReference type="GO" id="GO:0016491">
    <property type="term" value="F:oxidoreductase activity"/>
    <property type="evidence" value="ECO:0007669"/>
    <property type="project" value="UniProtKB-KW"/>
</dbReference>
<dbReference type="KEGG" id="smao:CAG99_20120"/>
<dbReference type="InterPro" id="IPR000674">
    <property type="entry name" value="Ald_Oxase/Xan_DH_a/b"/>
</dbReference>
<evidence type="ECO:0000256" key="3">
    <source>
        <dbReference type="SAM" id="MobiDB-lite"/>
    </source>
</evidence>
<evidence type="ECO:0000256" key="1">
    <source>
        <dbReference type="ARBA" id="ARBA00022505"/>
    </source>
</evidence>
<dbReference type="InterPro" id="IPR016208">
    <property type="entry name" value="Ald_Oxase/xanthine_DH-like"/>
</dbReference>
<evidence type="ECO:0000256" key="2">
    <source>
        <dbReference type="ARBA" id="ARBA00023002"/>
    </source>
</evidence>
<dbReference type="Pfam" id="PF01315">
    <property type="entry name" value="Ald_Xan_dh_C"/>
    <property type="match status" value="1"/>
</dbReference>
<sequence length="818" mass="85457">MPVHRLRGHPRRGAQGHGGPGGRPVTGGNRHIGRPVPPPHHDRLVRGNGRYLADLRADAVLHAAFVRSPLAHAHVVRFDATAARNDPRCALVLGPRELAERTAPIPAVWLLPGQPEDTIPVAVGTARYAGQPLGVVVADSPGAAEDLAEAVRLELDPLPPVPTLAAALAGGAPPVVPGTPGNEAGRVRHGSPQADIAAALARAALVVEREFTLPRVNHAPLEPRGVLAEFDTGTGLLTVRASSQGPHSMRQDLCAVLGLRADRVRVIAPDVGGSFGSKVLLYPDEAMVCAAAVALGAAVRWVETRAENFTAAYQGRGQRTTARLAVGEDGRFLAFDAHILADLGAYATQAGSGPYQVAALTLQGPYHVDAAAATVTGVYTTRVPTGAYRGYGMQEATFVRERLIDEAARELAIPPVALRERNLIRPHELPHTTHTGLTYDSGDYGAALRRAADLARRRAAPDPPWVRRGTAVVAAVEISAFAPSALLEALDIAWSGWEGVRLRVNHDGTITVYAGVTAVGQGIETSLAQIAAEGLGIPLDWVRVELGDTDTAPHSDLSSQASRAVTLAGGALVLAARRLADRMRALAAGFLGAEPEHVTQRVAPDAAPGSPDAAFHGPDGAWITWREVAHRGYRGWGRRDRTDPVRLEESVDFDPPRLTFAHGAHAAQVAVDLGTGRVTVAGYWAVHDSGVLVNPLIAHGQIVGGIAQGLGQALTEESAADAEGRPLTRSFREYTLPAAQDVPDDLVVEHTSTPSDAIPGGFKGLGEGGTILPPAAVACAVAAAVPEIAHTLTSLPLTPARVRAALRAAGITAEGGTR</sequence>
<dbReference type="Pfam" id="PF02738">
    <property type="entry name" value="MoCoBD_1"/>
    <property type="match status" value="1"/>
</dbReference>
<feature type="compositionally biased region" description="Basic residues" evidence="3">
    <location>
        <begin position="1"/>
        <end position="14"/>
    </location>
</feature>
<protein>
    <recommendedName>
        <fullName evidence="4">Aldehyde oxidase/xanthine dehydrogenase a/b hammerhead domain-containing protein</fullName>
    </recommendedName>
</protein>
<dbReference type="Gene3D" id="3.90.1170.50">
    <property type="entry name" value="Aldehyde oxidase/xanthine dehydrogenase, a/b hammerhead"/>
    <property type="match status" value="1"/>
</dbReference>
<evidence type="ECO:0000313" key="5">
    <source>
        <dbReference type="EMBL" id="ARQ70841.1"/>
    </source>
</evidence>
<dbReference type="EMBL" id="CP021121">
    <property type="protein sequence ID" value="ARQ70841.1"/>
    <property type="molecule type" value="Genomic_DNA"/>
</dbReference>
<dbReference type="GO" id="GO:0005506">
    <property type="term" value="F:iron ion binding"/>
    <property type="evidence" value="ECO:0007669"/>
    <property type="project" value="InterPro"/>
</dbReference>
<dbReference type="SMART" id="SM01008">
    <property type="entry name" value="Ald_Xan_dh_C"/>
    <property type="match status" value="1"/>
</dbReference>
<accession>A0A1W7D173</accession>
<dbReference type="InterPro" id="IPR008274">
    <property type="entry name" value="AldOxase/xan_DH_MoCoBD1"/>
</dbReference>
<evidence type="ECO:0000313" key="6">
    <source>
        <dbReference type="Proteomes" id="UP000194218"/>
    </source>
</evidence>
<gene>
    <name evidence="5" type="ORF">CAG99_20120</name>
</gene>
<evidence type="ECO:0000259" key="4">
    <source>
        <dbReference type="SMART" id="SM01008"/>
    </source>
</evidence>
<name>A0A1W7D173_9ACTN</name>
<feature type="compositionally biased region" description="Gly residues" evidence="3">
    <location>
        <begin position="15"/>
        <end position="25"/>
    </location>
</feature>
<keyword evidence="6" id="KW-1185">Reference proteome</keyword>